<protein>
    <submittedName>
        <fullName evidence="1">Uncharacterized protein</fullName>
    </submittedName>
</protein>
<evidence type="ECO:0000313" key="1">
    <source>
        <dbReference type="EMBL" id="CAK9196431.1"/>
    </source>
</evidence>
<accession>A0ABP0TH09</accession>
<sequence>MSNNLQESVLPCVFSKLMPDGKFMVLYSVYNELTSLMGILKYALSLLLPGFARLLGVLSLFLPGPQASATLCSIWPFSIVPLCNSSADFQLTVWSSWQRTLQYFGDALHL</sequence>
<keyword evidence="2" id="KW-1185">Reference proteome</keyword>
<dbReference type="Proteomes" id="UP001497512">
    <property type="component" value="Chromosome 11"/>
</dbReference>
<evidence type="ECO:0000313" key="2">
    <source>
        <dbReference type="Proteomes" id="UP001497512"/>
    </source>
</evidence>
<name>A0ABP0TH09_9BRYO</name>
<proteinExistence type="predicted"/>
<organism evidence="1 2">
    <name type="scientific">Sphagnum troendelagicum</name>
    <dbReference type="NCBI Taxonomy" id="128251"/>
    <lineage>
        <taxon>Eukaryota</taxon>
        <taxon>Viridiplantae</taxon>
        <taxon>Streptophyta</taxon>
        <taxon>Embryophyta</taxon>
        <taxon>Bryophyta</taxon>
        <taxon>Sphagnophytina</taxon>
        <taxon>Sphagnopsida</taxon>
        <taxon>Sphagnales</taxon>
        <taxon>Sphagnaceae</taxon>
        <taxon>Sphagnum</taxon>
    </lineage>
</organism>
<reference evidence="1" key="1">
    <citation type="submission" date="2024-02" db="EMBL/GenBank/DDBJ databases">
        <authorList>
            <consortium name="ELIXIR-Norway"/>
            <consortium name="Elixir Norway"/>
        </authorList>
    </citation>
    <scope>NUCLEOTIDE SEQUENCE</scope>
</reference>
<gene>
    <name evidence="1" type="ORF">CSSPTR1EN2_LOCUS3470</name>
</gene>
<dbReference type="EMBL" id="OZ019903">
    <property type="protein sequence ID" value="CAK9196431.1"/>
    <property type="molecule type" value="Genomic_DNA"/>
</dbReference>